<feature type="compositionally biased region" description="Basic and acidic residues" evidence="6">
    <location>
        <begin position="349"/>
        <end position="377"/>
    </location>
</feature>
<feature type="compositionally biased region" description="Pro residues" evidence="6">
    <location>
        <begin position="272"/>
        <end position="281"/>
    </location>
</feature>
<dbReference type="PROSITE" id="PS00478">
    <property type="entry name" value="LIM_DOMAIN_1"/>
    <property type="match status" value="1"/>
</dbReference>
<feature type="compositionally biased region" description="Basic and acidic residues" evidence="6">
    <location>
        <begin position="45"/>
        <end position="63"/>
    </location>
</feature>
<feature type="compositionally biased region" description="Pro residues" evidence="6">
    <location>
        <begin position="457"/>
        <end position="467"/>
    </location>
</feature>
<dbReference type="InterPro" id="IPR001781">
    <property type="entry name" value="Znf_LIM"/>
</dbReference>
<feature type="compositionally biased region" description="Polar residues" evidence="6">
    <location>
        <begin position="712"/>
        <end position="722"/>
    </location>
</feature>
<feature type="compositionally biased region" description="Basic and acidic residues" evidence="6">
    <location>
        <begin position="699"/>
        <end position="710"/>
    </location>
</feature>
<organism evidence="8 9">
    <name type="scientific">Meloidogyne javanica</name>
    <name type="common">Root-knot nematode worm</name>
    <dbReference type="NCBI Taxonomy" id="6303"/>
    <lineage>
        <taxon>Eukaryota</taxon>
        <taxon>Metazoa</taxon>
        <taxon>Ecdysozoa</taxon>
        <taxon>Nematoda</taxon>
        <taxon>Chromadorea</taxon>
        <taxon>Rhabditida</taxon>
        <taxon>Tylenchina</taxon>
        <taxon>Tylenchomorpha</taxon>
        <taxon>Tylenchoidea</taxon>
        <taxon>Meloidogynidae</taxon>
        <taxon>Meloidogyninae</taxon>
        <taxon>Meloidogyne</taxon>
        <taxon>Meloidogyne incognita group</taxon>
    </lineage>
</organism>
<keyword evidence="5" id="KW-0175">Coiled coil</keyword>
<feature type="region of interest" description="Disordered" evidence="6">
    <location>
        <begin position="266"/>
        <end position="314"/>
    </location>
</feature>
<feature type="domain" description="LIM zinc-binding" evidence="7">
    <location>
        <begin position="162"/>
        <end position="227"/>
    </location>
</feature>
<dbReference type="GO" id="GO:0046872">
    <property type="term" value="F:metal ion binding"/>
    <property type="evidence" value="ECO:0007669"/>
    <property type="project" value="UniProtKB-KW"/>
</dbReference>
<evidence type="ECO:0000313" key="8">
    <source>
        <dbReference type="Proteomes" id="UP000887561"/>
    </source>
</evidence>
<feature type="compositionally biased region" description="Acidic residues" evidence="6">
    <location>
        <begin position="385"/>
        <end position="395"/>
    </location>
</feature>
<evidence type="ECO:0000256" key="1">
    <source>
        <dbReference type="ARBA" id="ARBA00022723"/>
    </source>
</evidence>
<name>A0A915LQC5_MELJA</name>
<protein>
    <submittedName>
        <fullName evidence="9">LIM zinc-binding domain-containing protein</fullName>
    </submittedName>
</protein>
<keyword evidence="3 4" id="KW-0440">LIM domain</keyword>
<feature type="compositionally biased region" description="Basic and acidic residues" evidence="6">
    <location>
        <begin position="296"/>
        <end position="309"/>
    </location>
</feature>
<keyword evidence="1 4" id="KW-0479">Metal-binding</keyword>
<evidence type="ECO:0000256" key="3">
    <source>
        <dbReference type="ARBA" id="ARBA00023038"/>
    </source>
</evidence>
<evidence type="ECO:0000256" key="2">
    <source>
        <dbReference type="ARBA" id="ARBA00022833"/>
    </source>
</evidence>
<dbReference type="PROSITE" id="PS50023">
    <property type="entry name" value="LIM_DOMAIN_2"/>
    <property type="match status" value="1"/>
</dbReference>
<dbReference type="AlphaFoldDB" id="A0A915LQC5"/>
<dbReference type="WBParaSite" id="scaffold14240_cov193.g17351">
    <property type="protein sequence ID" value="scaffold14240_cov193.g17351"/>
    <property type="gene ID" value="scaffold14240_cov193.g17351"/>
</dbReference>
<evidence type="ECO:0000256" key="6">
    <source>
        <dbReference type="SAM" id="MobiDB-lite"/>
    </source>
</evidence>
<dbReference type="Proteomes" id="UP000887561">
    <property type="component" value="Unplaced"/>
</dbReference>
<dbReference type="Gene3D" id="2.10.110.10">
    <property type="entry name" value="Cysteine Rich Protein"/>
    <property type="match status" value="1"/>
</dbReference>
<feature type="coiled-coil region" evidence="5">
    <location>
        <begin position="545"/>
        <end position="572"/>
    </location>
</feature>
<accession>A0A915LQC5</accession>
<proteinExistence type="predicted"/>
<evidence type="ECO:0000259" key="7">
    <source>
        <dbReference type="PROSITE" id="PS50023"/>
    </source>
</evidence>
<evidence type="ECO:0000256" key="4">
    <source>
        <dbReference type="PROSITE-ProRule" id="PRU00125"/>
    </source>
</evidence>
<dbReference type="Pfam" id="PF00412">
    <property type="entry name" value="LIM"/>
    <property type="match status" value="1"/>
</dbReference>
<keyword evidence="2 4" id="KW-0862">Zinc</keyword>
<feature type="region of interest" description="Disordered" evidence="6">
    <location>
        <begin position="345"/>
        <end position="475"/>
    </location>
</feature>
<keyword evidence="8" id="KW-1185">Reference proteome</keyword>
<evidence type="ECO:0000256" key="5">
    <source>
        <dbReference type="SAM" id="Coils"/>
    </source>
</evidence>
<sequence>MRSTKELSQWLEACGLNQTPWASDPADWATLLNLLTRLLHSTLELREESESTSRPEEEEDHQKLLRSPSMVYPGTQLPFQEVSDFVMFEKGNIGELAEKVLGVPQFTVIADMKKSLSEDQRALFVSFCALRYAVEHVDTKPIHDFQFTFRIYFNMDLDGSKRECNTCGNIVHLIERVTLIGRIWHRACLKCSLCGRQLYRGAFYLLHFSDASIRLECVEHGANAILFGDPKHRLALPPPLPPPLPITSSRLSFIGSENMLNKRASSLLSLSSPPPRPPPPRLQSIDAVKKHTKSNISEEKDLKDTSTSKEEEESIESKIALAAAACHDAPIPKPRVSLQQACNKQLQHKNGEKTWEESKESQKENYDKNGKETEKRPVSVVNPFDDTDEEEDLKENEEMKESISCSPLPKIEEVKEQEENLQSPNNPFDKSEDNTEGEEEKCPPKVKQRQQQQNIHSPPPPPLPPSFTPQNRPTSEIISSTSCAFQSNNNQNIPQKSPNNLFEKPKCFQYIPPLGPMPYRTCVEVKHFSDKIEDEKSSSSDHSLLHELDTKLRRLHAQLDHLEITGERLEGQIIRELNKEDCQIWRKSGKRLASEYAKIVEQRCAALAMEAILVRRYMDVYLRLTHSQLDIQLENVLLTEPKKQQQLNELLAQLLHIRNELTQLESREREAKNAAASAATRDSNKEETSPPKKALKTKNKGEKSPRKESTNEETIQQQLPTTSGGPVEKEKSKGGGGSRLLKNTLKSLKKNL</sequence>
<dbReference type="SUPFAM" id="SSF57716">
    <property type="entry name" value="Glucocorticoid receptor-like (DNA-binding domain)"/>
    <property type="match status" value="1"/>
</dbReference>
<feature type="region of interest" description="Disordered" evidence="6">
    <location>
        <begin position="666"/>
        <end position="752"/>
    </location>
</feature>
<evidence type="ECO:0000313" key="9">
    <source>
        <dbReference type="WBParaSite" id="scaffold14240_cov193.g17351"/>
    </source>
</evidence>
<reference evidence="9" key="1">
    <citation type="submission" date="2022-11" db="UniProtKB">
        <authorList>
            <consortium name="WormBaseParasite"/>
        </authorList>
    </citation>
    <scope>IDENTIFICATION</scope>
</reference>
<feature type="region of interest" description="Disordered" evidence="6">
    <location>
        <begin position="45"/>
        <end position="67"/>
    </location>
</feature>